<dbReference type="SMART" id="SM00832">
    <property type="entry name" value="C8"/>
    <property type="match status" value="3"/>
</dbReference>
<dbReference type="Pfam" id="PF01826">
    <property type="entry name" value="TIL"/>
    <property type="match status" value="3"/>
</dbReference>
<feature type="domain" description="VWFD" evidence="3">
    <location>
        <begin position="465"/>
        <end position="645"/>
    </location>
</feature>
<gene>
    <name evidence="4" type="ORF">Y1Q_0021925</name>
</gene>
<dbReference type="SMART" id="SM00216">
    <property type="entry name" value="VWD"/>
    <property type="match status" value="3"/>
</dbReference>
<dbReference type="InterPro" id="IPR035234">
    <property type="entry name" value="IgGFc-bd_N"/>
</dbReference>
<proteinExistence type="predicted"/>
<dbReference type="Pfam" id="PF12714">
    <property type="entry name" value="TILa"/>
    <property type="match status" value="3"/>
</dbReference>
<dbReference type="InterPro" id="IPR014853">
    <property type="entry name" value="VWF/SSPO/ZAN-like_Cys-rich_dom"/>
</dbReference>
<dbReference type="PROSITE" id="PS51233">
    <property type="entry name" value="VWFD"/>
    <property type="match status" value="3"/>
</dbReference>
<dbReference type="Pfam" id="PF00094">
    <property type="entry name" value="VWD"/>
    <property type="match status" value="3"/>
</dbReference>
<keyword evidence="1" id="KW-1015">Disulfide bond</keyword>
<dbReference type="InterPro" id="IPR001846">
    <property type="entry name" value="VWF_type-D"/>
</dbReference>
<evidence type="ECO:0000256" key="1">
    <source>
        <dbReference type="ARBA" id="ARBA00023157"/>
    </source>
</evidence>
<dbReference type="STRING" id="8496.A0A151MJC7"/>
<dbReference type="Gene3D" id="2.10.25.10">
    <property type="entry name" value="Laminin"/>
    <property type="match status" value="3"/>
</dbReference>
<evidence type="ECO:0000313" key="5">
    <source>
        <dbReference type="Proteomes" id="UP000050525"/>
    </source>
</evidence>
<dbReference type="SUPFAM" id="SSF57567">
    <property type="entry name" value="Serine protease inhibitors"/>
    <property type="match status" value="3"/>
</dbReference>
<evidence type="ECO:0000259" key="3">
    <source>
        <dbReference type="PROSITE" id="PS51233"/>
    </source>
</evidence>
<dbReference type="GO" id="GO:0005615">
    <property type="term" value="C:extracellular space"/>
    <property type="evidence" value="ECO:0007669"/>
    <property type="project" value="TreeGrafter"/>
</dbReference>
<dbReference type="EMBL" id="AKHW03006056">
    <property type="protein sequence ID" value="KYO24641.1"/>
    <property type="molecule type" value="Genomic_DNA"/>
</dbReference>
<dbReference type="InterPro" id="IPR002919">
    <property type="entry name" value="TIL_dom"/>
</dbReference>
<dbReference type="CDD" id="cd19941">
    <property type="entry name" value="TIL"/>
    <property type="match status" value="3"/>
</dbReference>
<dbReference type="Pfam" id="PF17517">
    <property type="entry name" value="IgGFc_binding"/>
    <property type="match status" value="1"/>
</dbReference>
<dbReference type="InterPro" id="IPR025615">
    <property type="entry name" value="TILa_dom"/>
</dbReference>
<comment type="caution">
    <text evidence="4">The sequence shown here is derived from an EMBL/GenBank/DDBJ whole genome shotgun (WGS) entry which is preliminary data.</text>
</comment>
<dbReference type="FunFam" id="2.10.25.10:FF:000055">
    <property type="entry name" value="alpha-tectorin isoform X1"/>
    <property type="match status" value="2"/>
</dbReference>
<accession>A0A151MJC7</accession>
<feature type="domain" description="VWFD" evidence="3">
    <location>
        <begin position="1242"/>
        <end position="1422"/>
    </location>
</feature>
<sequence>MTFTGTLKQSGLHPSECWPVFFSSLNSGTNTGITVGREFITAFMENYEVSYSKPDLQLLIYGYAPSTTVTISVPKSSFRHTVQVQKDQMAKVEIPADVELSGTTKAFSTILVKSDQDVSVMSLTSRDSTGDTTVVYPVKKLGLEYYVVTPGGDGLRPYNEFLVAAWQEATEVKIYLRGSVTFQGQDYAAGSQLIVSLTPYEAIQIQSSQDLSGTRVVSSKPVAVLSGHTCTTKNGRCDHVFEQLLPVSTWGRIFFIPPLPFQTGFDLVYVVASQPTQLTILSGGLWKTQDLVAGQIVQLQVSVAKPLGISGSTGIQVLLFCNGAGGFDPFLAVIPDVSNYCTSYSISGQQGFNNYGLLMAKTAATSNFMVDWKPLRGVHWRPIPGTEYSWGEYRLGTGADVHSVKSSSDPFGLLSVSVAGANGYGTVALCNSVTPIPSCSTTACRKMETCKMTSNGPECVATSTATGWAWGDPHYKTFDGHYYDFMGTCTYTIAKTCGPDTSLPAFHITTKNDNRGNRHVSYVGFVDVQVYNYTISIVRDEYWSIRVNNQRSNLPISLLGGKIRAYQSGASVVIETDFSLWVSYDWNSYILVKISSSFAENLCGLLGNYNGNPSDDFTTSAGTLAPSPVEFGGSWKVADGDRFCWDDCNGICKTCPLHLTNKYEAATFCGWLSKEAGGPFAQCHKIINPRVYVGNCVYDMCMMGGTQEVLCQALKTYVDACQAEGVTLGNWRTLTGCPLPCPANSQYRACGSACPITCNDQAAPKNCNLPCVETCECQAGFVLDAGKCIPQASCGCEFEGRLYSSGEEFWGDGACSQRCLCDPQTRRVSCQEKTCKIGEECRVDKGIQDCYPANYTTCTSVGDPHYITFDGKRFDFQGSCLYQLAGLCKKSRDLVDFQVLVQNDNRGFPTLSFTKVVEVRVYGINITISREHPGRVLVNGLLTNLPYSTDGDKIIMFRRGQEAAVQADFGLSVTFDWQSRVAVTVPSTYAGSVCGLCGNFNGDQGDDFIMKDGRAAPSPKAFGWSWRAVETPGCTEPDVSPCPRHALLERKQRTLKGECGTILNTDGPFSVCHAKVDPEVYFQDCVYDYCYYGGQLDVMCQIIAAYAAACQAAGVAVDSWRSAPCDPTCPPHSHYELCGTSCPATCHDLAALMCDSTCTEGCFCDAGYVLSGDRCVPEEECGCVHQNRYYSQAETFYTDTSCREQCRCVGKDKLECQKASCGTGQECRVESGIIGCYGERQGQCTMTGNSHYLSFDGQAFDFQGSCTYTLAKVCGGAAGLEDFNVVVENESPSNSHVTLARSVVVSAYGYTITMEKGNRWKVTVNGELYALPLVLDSGNLWASQEGNNIIVQAASGLQVLYDTSSYVLVTIPSTYEGHVCGLCGNYNGNKNDDFLLPAGKVTQSIDEFGASWKVPTGAATCSDGCGDQCPICNEAKMAPYKAKTSCGLIKDTSGPFTSCHSLVSPDSYFSHCLYDMCAANGAQDTLCRSLQAYTAACQVVGAQVTAWRSTTFCPFSCPMKSHYDPCARSFLAGCASLAGPTRSTGKCFEGCHCDKDYMFDGEKCVFPGACGCVHNGRYIQSLDSILSANCSEECTCYPRGTISCEAATCSPGGAGAHSDILYT</sequence>
<dbReference type="InterPro" id="IPR036084">
    <property type="entry name" value="Ser_inhib-like_sf"/>
</dbReference>
<keyword evidence="2" id="KW-0325">Glycoprotein</keyword>
<dbReference type="Proteomes" id="UP000050525">
    <property type="component" value="Unassembled WGS sequence"/>
</dbReference>
<dbReference type="PANTHER" id="PTHR11339:SF373">
    <property type="entry name" value="VWFD DOMAIN-CONTAINING PROTEIN"/>
    <property type="match status" value="1"/>
</dbReference>
<dbReference type="GO" id="GO:0031012">
    <property type="term" value="C:extracellular matrix"/>
    <property type="evidence" value="ECO:0007669"/>
    <property type="project" value="TreeGrafter"/>
</dbReference>
<dbReference type="InterPro" id="IPR050780">
    <property type="entry name" value="Mucin_vWF_Thrombospondin_sf"/>
</dbReference>
<reference evidence="4 5" key="1">
    <citation type="journal article" date="2012" name="Genome Biol.">
        <title>Sequencing three crocodilian genomes to illuminate the evolution of archosaurs and amniotes.</title>
        <authorList>
            <person name="St John J.A."/>
            <person name="Braun E.L."/>
            <person name="Isberg S.R."/>
            <person name="Miles L.G."/>
            <person name="Chong A.Y."/>
            <person name="Gongora J."/>
            <person name="Dalzell P."/>
            <person name="Moran C."/>
            <person name="Bed'hom B."/>
            <person name="Abzhanov A."/>
            <person name="Burgess S.C."/>
            <person name="Cooksey A.M."/>
            <person name="Castoe T.A."/>
            <person name="Crawford N.G."/>
            <person name="Densmore L.D."/>
            <person name="Drew J.C."/>
            <person name="Edwards S.V."/>
            <person name="Faircloth B.C."/>
            <person name="Fujita M.K."/>
            <person name="Greenwold M.J."/>
            <person name="Hoffmann F.G."/>
            <person name="Howard J.M."/>
            <person name="Iguchi T."/>
            <person name="Janes D.E."/>
            <person name="Khan S.Y."/>
            <person name="Kohno S."/>
            <person name="de Koning A.J."/>
            <person name="Lance S.L."/>
            <person name="McCarthy F.M."/>
            <person name="McCormack J.E."/>
            <person name="Merchant M.E."/>
            <person name="Peterson D.G."/>
            <person name="Pollock D.D."/>
            <person name="Pourmand N."/>
            <person name="Raney B.J."/>
            <person name="Roessler K.A."/>
            <person name="Sanford J.R."/>
            <person name="Sawyer R.H."/>
            <person name="Schmidt C.J."/>
            <person name="Triplett E.W."/>
            <person name="Tuberville T.D."/>
            <person name="Venegas-Anaya M."/>
            <person name="Howard J.T."/>
            <person name="Jarvis E.D."/>
            <person name="Guillette L.J.Jr."/>
            <person name="Glenn T.C."/>
            <person name="Green R.E."/>
            <person name="Ray D.A."/>
        </authorList>
    </citation>
    <scope>NUCLEOTIDE SEQUENCE [LARGE SCALE GENOMIC DNA]</scope>
    <source>
        <strain evidence="4">KSC_2009_1</strain>
    </source>
</reference>
<evidence type="ECO:0000256" key="2">
    <source>
        <dbReference type="ARBA" id="ARBA00023180"/>
    </source>
</evidence>
<evidence type="ECO:0000313" key="4">
    <source>
        <dbReference type="EMBL" id="KYO24641.1"/>
    </source>
</evidence>
<name>A0A151MJC7_ALLMI</name>
<keyword evidence="5" id="KW-1185">Reference proteome</keyword>
<dbReference type="Pfam" id="PF08742">
    <property type="entry name" value="C8"/>
    <property type="match status" value="3"/>
</dbReference>
<feature type="domain" description="VWFD" evidence="3">
    <location>
        <begin position="856"/>
        <end position="1035"/>
    </location>
</feature>
<dbReference type="PANTHER" id="PTHR11339">
    <property type="entry name" value="EXTRACELLULAR MATRIX GLYCOPROTEIN RELATED"/>
    <property type="match status" value="1"/>
</dbReference>
<protein>
    <recommendedName>
        <fullName evidence="3">VWFD domain-containing protein</fullName>
    </recommendedName>
</protein>
<organism evidence="4 5">
    <name type="scientific">Alligator mississippiensis</name>
    <name type="common">American alligator</name>
    <dbReference type="NCBI Taxonomy" id="8496"/>
    <lineage>
        <taxon>Eukaryota</taxon>
        <taxon>Metazoa</taxon>
        <taxon>Chordata</taxon>
        <taxon>Craniata</taxon>
        <taxon>Vertebrata</taxon>
        <taxon>Euteleostomi</taxon>
        <taxon>Archelosauria</taxon>
        <taxon>Archosauria</taxon>
        <taxon>Crocodylia</taxon>
        <taxon>Alligatoridae</taxon>
        <taxon>Alligatorinae</taxon>
        <taxon>Alligator</taxon>
    </lineage>
</organism>